<dbReference type="KEGG" id="vnx:VNE69_03278"/>
<proteinExistence type="predicted"/>
<dbReference type="SFLD" id="SFLDS00003">
    <property type="entry name" value="Haloacid_Dehalogenase"/>
    <property type="match status" value="1"/>
</dbReference>
<keyword evidence="2" id="KW-1185">Reference proteome</keyword>
<dbReference type="GO" id="GO:0009166">
    <property type="term" value="P:nucleotide catabolic process"/>
    <property type="evidence" value="ECO:0007669"/>
    <property type="project" value="TreeGrafter"/>
</dbReference>
<reference evidence="1" key="1">
    <citation type="journal article" date="2024" name="BMC Genomics">
        <title>Functional annotation of a divergent genome using sequence and structure-based similarity.</title>
        <authorList>
            <person name="Svedberg D."/>
            <person name="Winiger R.R."/>
            <person name="Berg A."/>
            <person name="Sharma H."/>
            <person name="Tellgren-Roth C."/>
            <person name="Debrunner-Vossbrinck B.A."/>
            <person name="Vossbrinck C.R."/>
            <person name="Barandun J."/>
        </authorList>
    </citation>
    <scope>NUCLEOTIDE SEQUENCE</scope>
    <source>
        <strain evidence="1">Illinois isolate</strain>
    </source>
</reference>
<dbReference type="SFLD" id="SFLDG01129">
    <property type="entry name" value="C1.5:_HAD__Beta-PGM__Phosphata"/>
    <property type="match status" value="1"/>
</dbReference>
<dbReference type="InterPro" id="IPR052791">
    <property type="entry name" value="SSM1_domain"/>
</dbReference>
<dbReference type="SUPFAM" id="SSF56784">
    <property type="entry name" value="HAD-like"/>
    <property type="match status" value="1"/>
</dbReference>
<evidence type="ECO:0000313" key="1">
    <source>
        <dbReference type="EMBL" id="WUR03067.1"/>
    </source>
</evidence>
<dbReference type="InterPro" id="IPR041492">
    <property type="entry name" value="HAD_2"/>
</dbReference>
<evidence type="ECO:0000313" key="2">
    <source>
        <dbReference type="Proteomes" id="UP001334084"/>
    </source>
</evidence>
<dbReference type="GO" id="GO:0006206">
    <property type="term" value="P:pyrimidine nucleobase metabolic process"/>
    <property type="evidence" value="ECO:0007669"/>
    <property type="project" value="TreeGrafter"/>
</dbReference>
<dbReference type="InterPro" id="IPR023214">
    <property type="entry name" value="HAD_sf"/>
</dbReference>
<name>A0AAX4JAY3_9MICR</name>
<dbReference type="RefSeq" id="XP_065329212.1">
    <property type="nucleotide sequence ID" value="XM_065473140.1"/>
</dbReference>
<dbReference type="InterPro" id="IPR036412">
    <property type="entry name" value="HAD-like_sf"/>
</dbReference>
<organism evidence="1 2">
    <name type="scientific">Vairimorpha necatrix</name>
    <dbReference type="NCBI Taxonomy" id="6039"/>
    <lineage>
        <taxon>Eukaryota</taxon>
        <taxon>Fungi</taxon>
        <taxon>Fungi incertae sedis</taxon>
        <taxon>Microsporidia</taxon>
        <taxon>Nosematidae</taxon>
        <taxon>Vairimorpha</taxon>
    </lineage>
</organism>
<dbReference type="GO" id="GO:0008252">
    <property type="term" value="F:nucleotidase activity"/>
    <property type="evidence" value="ECO:0007669"/>
    <property type="project" value="TreeGrafter"/>
</dbReference>
<dbReference type="Pfam" id="PF13419">
    <property type="entry name" value="HAD_2"/>
    <property type="match status" value="1"/>
</dbReference>
<protein>
    <submittedName>
        <fullName evidence="1">Nucleotide phosphatase</fullName>
    </submittedName>
</protein>
<dbReference type="GeneID" id="90540874"/>
<dbReference type="EMBL" id="CP142728">
    <property type="protein sequence ID" value="WUR03067.1"/>
    <property type="molecule type" value="Genomic_DNA"/>
</dbReference>
<dbReference type="Proteomes" id="UP001334084">
    <property type="component" value="Chromosome 3"/>
</dbReference>
<sequence length="236" mass="27574">MTTISEILKYITIHPDSLATYKDSLAVKKNEPVFIFDIDDTLYKMSSDMQKAEYKSWMTVFDHLNNPKITDKTFHEILNSSPMQGGGFYKLFEKTVKEAETLRGNFKYEVYLSKDASLREVLLDLKYKKYCFTNGSKSRSQSILRCLGLEDCFDGVVCIDDTEMGTRGKPFAFSYEFIIELLKIEDNPNIYFFDDSKFNIEKAKEYNWRCYKIEKDTNLVEIIKKINEDLKVAGER</sequence>
<dbReference type="PANTHER" id="PTHR47438">
    <property type="entry name" value="PHOSPHATE METABOLISM PROTEIN 8-RELATED"/>
    <property type="match status" value="1"/>
</dbReference>
<gene>
    <name evidence="1" type="ORF">VNE69_03278</name>
</gene>
<accession>A0AAX4JAY3</accession>
<dbReference type="AlphaFoldDB" id="A0AAX4JAY3"/>
<dbReference type="Gene3D" id="3.40.50.1000">
    <property type="entry name" value="HAD superfamily/HAD-like"/>
    <property type="match status" value="1"/>
</dbReference>
<dbReference type="PANTHER" id="PTHR47438:SF1">
    <property type="entry name" value="PHOSPHATE METABOLISM PROTEIN 8-RELATED"/>
    <property type="match status" value="1"/>
</dbReference>